<dbReference type="InterPro" id="IPR052200">
    <property type="entry name" value="Protoporphyrinogen_IX_DH"/>
</dbReference>
<keyword evidence="6 7" id="KW-0627">Porphyrin biosynthesis</keyword>
<gene>
    <name evidence="9" type="primary">hemG_2</name>
    <name evidence="7" type="synonym">hemG</name>
    <name evidence="9" type="ORF">GCM10023333_30930</name>
</gene>
<dbReference type="NCBIfam" id="NF008316">
    <property type="entry name" value="PRK11104.1"/>
    <property type="match status" value="1"/>
</dbReference>
<dbReference type="InterPro" id="IPR044264">
    <property type="entry name" value="HemG"/>
</dbReference>
<comment type="similarity">
    <text evidence="7">Belongs to the HemG family.</text>
</comment>
<comment type="cofactor">
    <cofactor evidence="7">
        <name>FMN</name>
        <dbReference type="ChEBI" id="CHEBI:58210"/>
    </cofactor>
    <text evidence="7">Binds 1 FMN non-covalently per subunit.</text>
</comment>
<comment type="catalytic activity">
    <reaction evidence="7">
        <text>protoporphyrinogen IX + 3 a quinone = protoporphyrin IX + 3 a quinol</text>
        <dbReference type="Rhea" id="RHEA:65032"/>
        <dbReference type="ChEBI" id="CHEBI:24646"/>
        <dbReference type="ChEBI" id="CHEBI:57306"/>
        <dbReference type="ChEBI" id="CHEBI:57307"/>
        <dbReference type="ChEBI" id="CHEBI:132124"/>
        <dbReference type="EC" id="1.3.5.3"/>
    </reaction>
</comment>
<dbReference type="InterPro" id="IPR029039">
    <property type="entry name" value="Flavoprotein-like_sf"/>
</dbReference>
<evidence type="ECO:0000259" key="8">
    <source>
        <dbReference type="Pfam" id="PF12724"/>
    </source>
</evidence>
<proteinExistence type="inferred from homology"/>
<comment type="catalytic activity">
    <reaction evidence="7">
        <text>protoporphyrinogen IX + 3 a ubiquinone = protoporphyrin IX + 3 a ubiquinol</text>
        <dbReference type="Rhea" id="RHEA:63936"/>
        <dbReference type="Rhea" id="RHEA-COMP:9565"/>
        <dbReference type="Rhea" id="RHEA-COMP:9566"/>
        <dbReference type="ChEBI" id="CHEBI:16389"/>
        <dbReference type="ChEBI" id="CHEBI:17976"/>
        <dbReference type="ChEBI" id="CHEBI:57306"/>
        <dbReference type="ChEBI" id="CHEBI:57307"/>
    </reaction>
</comment>
<evidence type="ECO:0000313" key="10">
    <source>
        <dbReference type="Proteomes" id="UP001499988"/>
    </source>
</evidence>
<keyword evidence="4 7" id="KW-0560">Oxidoreductase</keyword>
<protein>
    <recommendedName>
        <fullName evidence="7">Protoporphyrinogen IX dehydrogenase [quinone]</fullName>
        <ecNumber evidence="7">1.3.5.3</ecNumber>
    </recommendedName>
    <alternativeName>
        <fullName evidence="7">Protoporphyrinogen IX dehydrogenase [menaquinone]</fullName>
    </alternativeName>
    <alternativeName>
        <fullName evidence="7">Protoporphyrinogen IX dehydrogenase [ubiquinone]</fullName>
    </alternativeName>
    <alternativeName>
        <fullName evidence="7">Protoporphyrinogen oxidase</fullName>
        <shortName evidence="7">PPO</shortName>
    </alternativeName>
</protein>
<evidence type="ECO:0000256" key="7">
    <source>
        <dbReference type="HAMAP-Rule" id="MF_00853"/>
    </source>
</evidence>
<evidence type="ECO:0000256" key="4">
    <source>
        <dbReference type="ARBA" id="ARBA00023002"/>
    </source>
</evidence>
<dbReference type="HAMAP" id="MF_00853">
    <property type="entry name" value="HemG"/>
    <property type="match status" value="1"/>
</dbReference>
<keyword evidence="10" id="KW-1185">Reference proteome</keyword>
<evidence type="ECO:0000256" key="5">
    <source>
        <dbReference type="ARBA" id="ARBA00023136"/>
    </source>
</evidence>
<keyword evidence="5" id="KW-0472">Membrane</keyword>
<keyword evidence="1 7" id="KW-0285">Flavoprotein</keyword>
<name>A0ABP9F7Z2_9GAMM</name>
<dbReference type="EMBL" id="BAABJZ010000095">
    <property type="protein sequence ID" value="GAA4895549.1"/>
    <property type="molecule type" value="Genomic_DNA"/>
</dbReference>
<comment type="caution">
    <text evidence="9">The sequence shown here is derived from an EMBL/GenBank/DDBJ whole genome shotgun (WGS) entry which is preliminary data.</text>
</comment>
<comment type="function">
    <text evidence="7">Catalyzes the 6-electron oxidation of protoporphyrinogen IX to form protoporphyrin IX; under anaerobic conditions uses menaquinone as an electron acceptor, under aerobic conditions uses ubiquinone as an electron acceptor.</text>
</comment>
<accession>A0ABP9F7Z2</accession>
<dbReference type="InterPro" id="IPR026816">
    <property type="entry name" value="Flavodoxin_dom"/>
</dbReference>
<feature type="domain" description="Flavodoxin" evidence="8">
    <location>
        <begin position="5"/>
        <end position="151"/>
    </location>
</feature>
<comment type="pathway">
    <text evidence="7">Porphyrin-containing compound metabolism; protoporphyrin-IX biosynthesis; protoporphyrin-IX from protoporphyrinogen-IX: step 1/1.</text>
</comment>
<dbReference type="RefSeq" id="WP_345336350.1">
    <property type="nucleotide sequence ID" value="NZ_BAABJZ010000095.1"/>
</dbReference>
<comment type="subcellular location">
    <subcellularLocation>
        <location evidence="7">Cell membrane</location>
        <topology evidence="7">Peripheral membrane protein</topology>
    </subcellularLocation>
</comment>
<dbReference type="SUPFAM" id="SSF52218">
    <property type="entry name" value="Flavoproteins"/>
    <property type="match status" value="1"/>
</dbReference>
<keyword evidence="3 7" id="KW-0547">Nucleotide-binding</keyword>
<dbReference type="PANTHER" id="PTHR38030">
    <property type="entry name" value="PROTOPORPHYRINOGEN IX DEHYDROGENASE [MENAQUINONE]"/>
    <property type="match status" value="1"/>
</dbReference>
<evidence type="ECO:0000313" key="9">
    <source>
        <dbReference type="EMBL" id="GAA4895549.1"/>
    </source>
</evidence>
<comment type="catalytic activity">
    <reaction evidence="7">
        <text>protoporphyrinogen IX + 3 a menaquinone = protoporphyrin IX + 3 a menaquinol</text>
        <dbReference type="Rhea" id="RHEA:27409"/>
        <dbReference type="Rhea" id="RHEA-COMP:9537"/>
        <dbReference type="Rhea" id="RHEA-COMP:9539"/>
        <dbReference type="ChEBI" id="CHEBI:16374"/>
        <dbReference type="ChEBI" id="CHEBI:18151"/>
        <dbReference type="ChEBI" id="CHEBI:57306"/>
        <dbReference type="ChEBI" id="CHEBI:57307"/>
        <dbReference type="EC" id="1.3.5.3"/>
    </reaction>
</comment>
<evidence type="ECO:0000256" key="3">
    <source>
        <dbReference type="ARBA" id="ARBA00022741"/>
    </source>
</evidence>
<evidence type="ECO:0000256" key="1">
    <source>
        <dbReference type="ARBA" id="ARBA00022630"/>
    </source>
</evidence>
<reference evidence="10" key="1">
    <citation type="journal article" date="2019" name="Int. J. Syst. Evol. Microbiol.">
        <title>The Global Catalogue of Microorganisms (GCM) 10K type strain sequencing project: providing services to taxonomists for standard genome sequencing and annotation.</title>
        <authorList>
            <consortium name="The Broad Institute Genomics Platform"/>
            <consortium name="The Broad Institute Genome Sequencing Center for Infectious Disease"/>
            <person name="Wu L."/>
            <person name="Ma J."/>
        </authorList>
    </citation>
    <scope>NUCLEOTIDE SEQUENCE [LARGE SCALE GENOMIC DNA]</scope>
    <source>
        <strain evidence="10">JCM 18401</strain>
    </source>
</reference>
<keyword evidence="7" id="KW-1003">Cell membrane</keyword>
<dbReference type="EC" id="1.3.5.3" evidence="7"/>
<dbReference type="Proteomes" id="UP001499988">
    <property type="component" value="Unassembled WGS sequence"/>
</dbReference>
<sequence>MQRTLVLYSTVDGQTKRIAERIRARLEALEHQVQLVELERCALPLASFDKVVIGASIRYGKYRPALFDFIARHQDVLAQKRTAFFSVNLVARKPGKDTPDGSPYIRLFHRKTAWRPDRIGVFAGVLNYPAYGWRDRHIIRFIMWLTKGPTALSTVQEFTDWGRVELFADQVAGLDGGAQ</sequence>
<dbReference type="Pfam" id="PF12724">
    <property type="entry name" value="Flavodoxin_5"/>
    <property type="match status" value="1"/>
</dbReference>
<evidence type="ECO:0000256" key="2">
    <source>
        <dbReference type="ARBA" id="ARBA00022643"/>
    </source>
</evidence>
<keyword evidence="2 7" id="KW-0288">FMN</keyword>
<dbReference type="PANTHER" id="PTHR38030:SF2">
    <property type="entry name" value="PROTOPORPHYRINOGEN IX DEHYDROGENASE [QUINONE]"/>
    <property type="match status" value="1"/>
</dbReference>
<dbReference type="Gene3D" id="3.40.50.360">
    <property type="match status" value="1"/>
</dbReference>
<evidence type="ECO:0000256" key="6">
    <source>
        <dbReference type="ARBA" id="ARBA00023244"/>
    </source>
</evidence>
<organism evidence="9 10">
    <name type="scientific">Ferrimonas pelagia</name>
    <dbReference type="NCBI Taxonomy" id="1177826"/>
    <lineage>
        <taxon>Bacteria</taxon>
        <taxon>Pseudomonadati</taxon>
        <taxon>Pseudomonadota</taxon>
        <taxon>Gammaproteobacteria</taxon>
        <taxon>Alteromonadales</taxon>
        <taxon>Ferrimonadaceae</taxon>
        <taxon>Ferrimonas</taxon>
    </lineage>
</organism>